<evidence type="ECO:0000256" key="1">
    <source>
        <dbReference type="ARBA" id="ARBA00022729"/>
    </source>
</evidence>
<gene>
    <name evidence="3" type="ORF">NCTC11842_05861</name>
</gene>
<dbReference type="PANTHER" id="PTHR33376">
    <property type="match status" value="1"/>
</dbReference>
<dbReference type="InterPro" id="IPR018389">
    <property type="entry name" value="DctP_fam"/>
</dbReference>
<dbReference type="AlphaFoldDB" id="A0A2X2DCW1"/>
<keyword evidence="1" id="KW-0732">Signal</keyword>
<dbReference type="PIRSF" id="PIRSF006470">
    <property type="entry name" value="DctB"/>
    <property type="match status" value="1"/>
</dbReference>
<feature type="region of interest" description="Disordered" evidence="2">
    <location>
        <begin position="1"/>
        <end position="21"/>
    </location>
</feature>
<dbReference type="Pfam" id="PF03480">
    <property type="entry name" value="DctP"/>
    <property type="match status" value="1"/>
</dbReference>
<dbReference type="InterPro" id="IPR038404">
    <property type="entry name" value="TRAP_DctP_sf"/>
</dbReference>
<dbReference type="NCBIfam" id="TIGR00787">
    <property type="entry name" value="dctP"/>
    <property type="match status" value="1"/>
</dbReference>
<dbReference type="Gene3D" id="3.40.190.170">
    <property type="entry name" value="Bacterial extracellular solute-binding protein, family 7"/>
    <property type="match status" value="1"/>
</dbReference>
<dbReference type="NCBIfam" id="NF037995">
    <property type="entry name" value="TRAP_S1"/>
    <property type="match status" value="1"/>
</dbReference>
<dbReference type="PANTHER" id="PTHR33376:SF2">
    <property type="entry name" value="DICARBOXYLATE-BINDING PERIPLASMIC PROTEIN"/>
    <property type="match status" value="1"/>
</dbReference>
<dbReference type="GO" id="GO:0030288">
    <property type="term" value="C:outer membrane-bounded periplasmic space"/>
    <property type="evidence" value="ECO:0007669"/>
    <property type="project" value="InterPro"/>
</dbReference>
<dbReference type="InterPro" id="IPR004682">
    <property type="entry name" value="TRAP_DctP"/>
</dbReference>
<dbReference type="GO" id="GO:0030246">
    <property type="term" value="F:carbohydrate binding"/>
    <property type="evidence" value="ECO:0007669"/>
    <property type="project" value="TreeGrafter"/>
</dbReference>
<evidence type="ECO:0000256" key="2">
    <source>
        <dbReference type="SAM" id="MobiDB-lite"/>
    </source>
</evidence>
<protein>
    <submittedName>
        <fullName evidence="3">C4-dicarboxylate binding protein, periplasmic protein</fullName>
    </submittedName>
</protein>
<accession>A0A2X2DCW1</accession>
<reference evidence="3 4" key="1">
    <citation type="submission" date="2018-06" db="EMBL/GenBank/DDBJ databases">
        <authorList>
            <consortium name="Pathogen Informatics"/>
            <person name="Doyle S."/>
        </authorList>
    </citation>
    <scope>NUCLEOTIDE SEQUENCE [LARGE SCALE GENOMIC DNA]</scope>
    <source>
        <strain evidence="3 4">NCTC11842</strain>
    </source>
</reference>
<evidence type="ECO:0000313" key="3">
    <source>
        <dbReference type="EMBL" id="SPZ16821.1"/>
    </source>
</evidence>
<proteinExistence type="predicted"/>
<sequence length="360" mass="39734">MALNEQHLKNRKDNNDKKEENTMGIIPKALTALLCSALLFSTTSHAEDINRHNFKIAFVQAKNHPHGLGAQKFADLVKEKSDGKMKVMVFASGTLGGDTQVISSLQGGTVDMTLVTPGLLTGIEKGFGLYGMPFLFQNSKEVDAVLDGPVGKKLLDSLPPHGLIGLGYWDHGFRHVSNSKRPITKLEDLQGLKIRVQQIPTAIGTFQTLGANPVPMSFTELYTAMETGTVDGQENPLAAVETSKFYEVQKYESLTGHFYDPLVAIFSKKTWDKLNDSERKIVRDSATEAQAYERKVSREMDITARKALADAGMQINELAPAEIQRMRDHLKPATEKFTQDYGPELVGEVMAEIQKVRGAQ</sequence>
<dbReference type="GO" id="GO:0055085">
    <property type="term" value="P:transmembrane transport"/>
    <property type="evidence" value="ECO:0007669"/>
    <property type="project" value="InterPro"/>
</dbReference>
<name>A0A2X2DCW1_PSELU</name>
<evidence type="ECO:0000313" key="4">
    <source>
        <dbReference type="Proteomes" id="UP000250443"/>
    </source>
</evidence>
<dbReference type="EMBL" id="UAUF01000016">
    <property type="protein sequence ID" value="SPZ16821.1"/>
    <property type="molecule type" value="Genomic_DNA"/>
</dbReference>
<organism evidence="3 4">
    <name type="scientific">Pseudomonas luteola</name>
    <dbReference type="NCBI Taxonomy" id="47886"/>
    <lineage>
        <taxon>Bacteria</taxon>
        <taxon>Pseudomonadati</taxon>
        <taxon>Pseudomonadota</taxon>
        <taxon>Gammaproteobacteria</taxon>
        <taxon>Pseudomonadales</taxon>
        <taxon>Pseudomonadaceae</taxon>
        <taxon>Pseudomonas</taxon>
    </lineage>
</organism>
<dbReference type="CDD" id="cd13679">
    <property type="entry name" value="PBP2_TRAP_YiaO_like"/>
    <property type="match status" value="1"/>
</dbReference>
<dbReference type="Proteomes" id="UP000250443">
    <property type="component" value="Unassembled WGS sequence"/>
</dbReference>